<reference evidence="5" key="3">
    <citation type="submission" date="2023-10" db="EMBL/GenBank/DDBJ databases">
        <title>Whole Genome based description of the genera Actinobaculum and Actinotignum reveals a complex phylogenetic relationship within the species included in the genus Actinotignum.</title>
        <authorList>
            <person name="Jensen C.S."/>
            <person name="Dargis R."/>
            <person name="Kemp M."/>
            <person name="Christensen J.J."/>
        </authorList>
    </citation>
    <scope>NUCLEOTIDE SEQUENCE</scope>
    <source>
        <strain evidence="5">Actinobaculum_suis_CCUG19206T</strain>
    </source>
</reference>
<dbReference type="CDD" id="cd05233">
    <property type="entry name" value="SDR_c"/>
    <property type="match status" value="1"/>
</dbReference>
<dbReference type="AlphaFoldDB" id="A0A1G7ELJ9"/>
<dbReference type="PRINTS" id="PR00081">
    <property type="entry name" value="GDHRDH"/>
</dbReference>
<dbReference type="Proteomes" id="UP001273799">
    <property type="component" value="Unassembled WGS sequence"/>
</dbReference>
<dbReference type="SUPFAM" id="SSF51735">
    <property type="entry name" value="NAD(P)-binding Rossmann-fold domains"/>
    <property type="match status" value="1"/>
</dbReference>
<accession>A0A1G7ELJ9</accession>
<comment type="similarity">
    <text evidence="1">Belongs to the short-chain dehydrogenases/reductases (SDR) family.</text>
</comment>
<evidence type="ECO:0000256" key="2">
    <source>
        <dbReference type="ARBA" id="ARBA00023002"/>
    </source>
</evidence>
<feature type="compositionally biased region" description="Basic and acidic residues" evidence="3">
    <location>
        <begin position="1"/>
        <end position="13"/>
    </location>
</feature>
<dbReference type="EMBL" id="JAWNFU010000002">
    <property type="protein sequence ID" value="MDY5153155.1"/>
    <property type="molecule type" value="Genomic_DNA"/>
</dbReference>
<feature type="region of interest" description="Disordered" evidence="3">
    <location>
        <begin position="1"/>
        <end position="33"/>
    </location>
</feature>
<sequence length="296" mass="31723">MAHDQDYVRESTGHHRLSANMLKNDSASKPENKARVLGPAQTVLITGASRGIGRSLAVGLAQPGRTLILVASKVSRLNGTAGECEVKGSDVITIGCDFAKEKSVREMLSILRSTHEIDMIINCAGVFGEEKVPWEASPEDFDRTMQVNLSVPFRIQHALVPAMLERGGGRILDLSSGAAVVDNPLAPAYYVSKTALFRLAGALHEAGYERGLRVLSLAPGVVQTDMTAGIKAHADRSDWTPVELSVEITRAFADGKLDALSGKQVRAGTDSLEDLLRRAAAGSPAESKRLRLTGWE</sequence>
<evidence type="ECO:0000256" key="3">
    <source>
        <dbReference type="SAM" id="MobiDB-lite"/>
    </source>
</evidence>
<proteinExistence type="inferred from homology"/>
<dbReference type="Gene3D" id="3.40.50.720">
    <property type="entry name" value="NAD(P)-binding Rossmann-like Domain"/>
    <property type="match status" value="1"/>
</dbReference>
<keyword evidence="7" id="KW-1185">Reference proteome</keyword>
<dbReference type="PANTHER" id="PTHR44196:SF1">
    <property type="entry name" value="DEHYDROGENASE_REDUCTASE SDR FAMILY MEMBER 7B"/>
    <property type="match status" value="1"/>
</dbReference>
<name>A0A1G7ELJ9_9ACTO</name>
<dbReference type="SMART" id="SM00822">
    <property type="entry name" value="PKS_KR"/>
    <property type="match status" value="1"/>
</dbReference>
<reference evidence="7" key="1">
    <citation type="submission" date="2016-10" db="EMBL/GenBank/DDBJ databases">
        <authorList>
            <person name="Varghese N."/>
        </authorList>
    </citation>
    <scope>NUCLEOTIDE SEQUENCE [LARGE SCALE GENOMIC DNA]</scope>
    <source>
        <strain evidence="7">DSM 20639</strain>
    </source>
</reference>
<dbReference type="InterPro" id="IPR057326">
    <property type="entry name" value="KR_dom"/>
</dbReference>
<dbReference type="EMBL" id="FNAU01000019">
    <property type="protein sequence ID" value="SDE64275.1"/>
    <property type="molecule type" value="Genomic_DNA"/>
</dbReference>
<dbReference type="InterPro" id="IPR002347">
    <property type="entry name" value="SDR_fam"/>
</dbReference>
<evidence type="ECO:0000313" key="7">
    <source>
        <dbReference type="Proteomes" id="UP000182744"/>
    </source>
</evidence>
<dbReference type="Pfam" id="PF00106">
    <property type="entry name" value="adh_short"/>
    <property type="match status" value="1"/>
</dbReference>
<dbReference type="GO" id="GO:0016020">
    <property type="term" value="C:membrane"/>
    <property type="evidence" value="ECO:0007669"/>
    <property type="project" value="TreeGrafter"/>
</dbReference>
<keyword evidence="2" id="KW-0560">Oxidoreductase</keyword>
<evidence type="ECO:0000256" key="1">
    <source>
        <dbReference type="ARBA" id="ARBA00006484"/>
    </source>
</evidence>
<dbReference type="InterPro" id="IPR036291">
    <property type="entry name" value="NAD(P)-bd_dom_sf"/>
</dbReference>
<protein>
    <submittedName>
        <fullName evidence="5">SDR family NAD(P)-dependent oxidoreductase</fullName>
    </submittedName>
    <submittedName>
        <fullName evidence="6">Short-chain dehydrogenase</fullName>
    </submittedName>
</protein>
<dbReference type="PANTHER" id="PTHR44196">
    <property type="entry name" value="DEHYDROGENASE/REDUCTASE SDR FAMILY MEMBER 7B"/>
    <property type="match status" value="1"/>
</dbReference>
<gene>
    <name evidence="5" type="ORF">R6G71_03700</name>
    <name evidence="6" type="ORF">SAMN05421878_11918</name>
</gene>
<evidence type="ECO:0000259" key="4">
    <source>
        <dbReference type="SMART" id="SM00822"/>
    </source>
</evidence>
<feature type="domain" description="Ketoreductase" evidence="4">
    <location>
        <begin position="41"/>
        <end position="242"/>
    </location>
</feature>
<dbReference type="Proteomes" id="UP000182744">
    <property type="component" value="Unassembled WGS sequence"/>
</dbReference>
<reference evidence="6" key="2">
    <citation type="submission" date="2016-10" db="EMBL/GenBank/DDBJ databases">
        <authorList>
            <person name="de Groot N.N."/>
        </authorList>
    </citation>
    <scope>NUCLEOTIDE SEQUENCE [LARGE SCALE GENOMIC DNA]</scope>
    <source>
        <strain evidence="6">DSM 20639</strain>
    </source>
</reference>
<evidence type="ECO:0000313" key="6">
    <source>
        <dbReference type="EMBL" id="SDE64275.1"/>
    </source>
</evidence>
<organism evidence="6 7">
    <name type="scientific">Actinobaculum suis</name>
    <dbReference type="NCBI Taxonomy" id="1657"/>
    <lineage>
        <taxon>Bacteria</taxon>
        <taxon>Bacillati</taxon>
        <taxon>Actinomycetota</taxon>
        <taxon>Actinomycetes</taxon>
        <taxon>Actinomycetales</taxon>
        <taxon>Actinomycetaceae</taxon>
        <taxon>Actinobaculum</taxon>
    </lineage>
</organism>
<dbReference type="GO" id="GO:0016491">
    <property type="term" value="F:oxidoreductase activity"/>
    <property type="evidence" value="ECO:0007669"/>
    <property type="project" value="UniProtKB-KW"/>
</dbReference>
<dbReference type="RefSeq" id="WP_083330186.1">
    <property type="nucleotide sequence ID" value="NZ_FNAU01000019.1"/>
</dbReference>
<evidence type="ECO:0000313" key="5">
    <source>
        <dbReference type="EMBL" id="MDY5153155.1"/>
    </source>
</evidence>